<dbReference type="SUPFAM" id="SSF53850">
    <property type="entry name" value="Periplasmic binding protein-like II"/>
    <property type="match status" value="1"/>
</dbReference>
<protein>
    <recommendedName>
        <fullName evidence="4">cellulase</fullName>
        <ecNumber evidence="4">3.2.1.4</ecNumber>
    </recommendedName>
</protein>
<gene>
    <name evidence="13" type="ORF">HK097_009272</name>
</gene>
<feature type="transmembrane region" description="Helical" evidence="10">
    <location>
        <begin position="969"/>
        <end position="988"/>
    </location>
</feature>
<dbReference type="Pfam" id="PF00150">
    <property type="entry name" value="Cellulase"/>
    <property type="match status" value="1"/>
</dbReference>
<evidence type="ECO:0000313" key="13">
    <source>
        <dbReference type="EMBL" id="KAJ3057319.1"/>
    </source>
</evidence>
<accession>A0AAD5X5B1</accession>
<feature type="transmembrane region" description="Helical" evidence="10">
    <location>
        <begin position="813"/>
        <end position="832"/>
    </location>
</feature>
<evidence type="ECO:0000256" key="3">
    <source>
        <dbReference type="ARBA" id="ARBA00005641"/>
    </source>
</evidence>
<dbReference type="AlphaFoldDB" id="A0AAD5X5B1"/>
<feature type="transmembrane region" description="Helical" evidence="10">
    <location>
        <begin position="935"/>
        <end position="957"/>
    </location>
</feature>
<evidence type="ECO:0000256" key="4">
    <source>
        <dbReference type="ARBA" id="ARBA00012601"/>
    </source>
</evidence>
<dbReference type="SUPFAM" id="SSF51445">
    <property type="entry name" value="(Trans)glycosidases"/>
    <property type="match status" value="1"/>
</dbReference>
<dbReference type="EC" id="3.2.1.4" evidence="4"/>
<feature type="domain" description="G-protein coupled receptors family 3 profile" evidence="11">
    <location>
        <begin position="791"/>
        <end position="990"/>
    </location>
</feature>
<keyword evidence="14" id="KW-1185">Reference proteome</keyword>
<evidence type="ECO:0000256" key="10">
    <source>
        <dbReference type="SAM" id="Phobius"/>
    </source>
</evidence>
<keyword evidence="5 10" id="KW-0812">Transmembrane</keyword>
<comment type="subcellular location">
    <subcellularLocation>
        <location evidence="2">Membrane</location>
        <topology evidence="2">Multi-pass membrane protein</topology>
    </subcellularLocation>
</comment>
<sequence length="1084" mass="121835">MQWEKITPTYEAPLDETLMTQYDAVIAHITSVPTQYAVIVITSKKQLMEYNKETWRPWYPILNQTLERRSEAFIDVWTRLATRYKNMPNMIFELASKPFMDFTAQTWMEQANKALLAIRGAGATSQMIIVPSVGNSMVEDFYSQHNKGMPPSDVMQDIVDPADNYVLGFEVHHDHWNSGWDECGAFLNWWTNANSWQCRAVMKRVLNFLALNNDVWIGAAYGGPKYWGLTVEPANVDILINFAKKTQAEDRANLRYDAGAIDSDGRPNDMLMGAKTTDYNSGRWDDTMPMQYRIEHVDSPPEVLDTPVVVWDYTGNQYDPANDVLLGAMMDFVSHNNGSVAFAYYRITIGKDHKLDGSYEYAPKPDVVIESFSTISYRYGNNDTLPLTSYFQEFSEQTGKSFPDRFIKQASYQYKFSGEWHAVPFNTDMLYMLINVKTFKDLNIPLPPPLSGGLSKAEWTWPRFVETVQKLSQAGVFVPFWMSLGTNKDDYHLSNIARTYGTGLIDIHTDCTLTSPRWIQAFNDIVAPLFMPPNNATFLPWQLSTIGDIQKMPFIEDPLKFPDLTFSYDDDYNGFGSKNGIWFDTANRVKKEEIWNTDPTKWNTALALYPGDYTWLGGAGLFINRNATHPHIAWKFLTWLADYEKHDYQLMLAYFGNNPSAYDEVAADERLGQRYPAFYEVVNMQAKWAVPQRYPLPNLPVEFSILDKCPIRMLLAETLVQGIPIELATKRACAAVKEFMLHVCGDRDLKLVSRGCGDSRDEIWDWVFAQLDQDGDKLCRVDPLVVIPRAMLTSVFATLSVGPPTKGKCISKIWVVVLGLALLLGGLVVKLTRIHTVLTYGKIARKGTDLASLSWLTVIVLGDLVLLLIWSFWNNPGTEVNIRVVPDVVNGEYAWVDCSNGFTVTVAGLMVGNSIFIIYGLWYTLNIHIRHKPTVIIRSLTANTILLTLYPIIGLAVGDRIDNPGSRGGFQAGLILLGGVGSVLIYLLPKVFTLDQEEDKLDNAAQNSLCPTCHGTGKYGGLGSNSALAINEKNRKSISSPENDELLKPTDKTGGNVSIAMIESKPMADFEDRIEKGKGEGGVG</sequence>
<dbReference type="GO" id="GO:0008810">
    <property type="term" value="F:cellulase activity"/>
    <property type="evidence" value="ECO:0007669"/>
    <property type="project" value="UniProtKB-EC"/>
</dbReference>
<feature type="transmembrane region" description="Helical" evidence="10">
    <location>
        <begin position="902"/>
        <end position="923"/>
    </location>
</feature>
<evidence type="ECO:0000256" key="2">
    <source>
        <dbReference type="ARBA" id="ARBA00004141"/>
    </source>
</evidence>
<dbReference type="Pfam" id="PF00003">
    <property type="entry name" value="7tm_3"/>
    <property type="match status" value="1"/>
</dbReference>
<evidence type="ECO:0000256" key="9">
    <source>
        <dbReference type="ARBA" id="ARBA00023295"/>
    </source>
</evidence>
<keyword evidence="6" id="KW-0378">Hydrolase</keyword>
<dbReference type="InterPro" id="IPR017978">
    <property type="entry name" value="GPCR_3_C"/>
</dbReference>
<evidence type="ECO:0000256" key="7">
    <source>
        <dbReference type="ARBA" id="ARBA00022989"/>
    </source>
</evidence>
<dbReference type="Gene3D" id="3.20.20.80">
    <property type="entry name" value="Glycosidases"/>
    <property type="match status" value="1"/>
</dbReference>
<organism evidence="13 14">
    <name type="scientific">Rhizophlyctis rosea</name>
    <dbReference type="NCBI Taxonomy" id="64517"/>
    <lineage>
        <taxon>Eukaryota</taxon>
        <taxon>Fungi</taxon>
        <taxon>Fungi incertae sedis</taxon>
        <taxon>Chytridiomycota</taxon>
        <taxon>Chytridiomycota incertae sedis</taxon>
        <taxon>Chytridiomycetes</taxon>
        <taxon>Rhizophlyctidales</taxon>
        <taxon>Rhizophlyctidaceae</taxon>
        <taxon>Rhizophlyctis</taxon>
    </lineage>
</organism>
<dbReference type="Proteomes" id="UP001212841">
    <property type="component" value="Unassembled WGS sequence"/>
</dbReference>
<keyword evidence="9" id="KW-0326">Glycosidase</keyword>
<dbReference type="EMBL" id="JADGJD010000006">
    <property type="protein sequence ID" value="KAJ3057319.1"/>
    <property type="molecule type" value="Genomic_DNA"/>
</dbReference>
<dbReference type="GO" id="GO:0016020">
    <property type="term" value="C:membrane"/>
    <property type="evidence" value="ECO:0007669"/>
    <property type="project" value="UniProtKB-SubCell"/>
</dbReference>
<evidence type="ECO:0000259" key="12">
    <source>
        <dbReference type="Pfam" id="PF00150"/>
    </source>
</evidence>
<dbReference type="PANTHER" id="PTHR34142:SF1">
    <property type="entry name" value="GLYCOSIDE HYDROLASE FAMILY 5 DOMAIN-CONTAINING PROTEIN"/>
    <property type="match status" value="1"/>
</dbReference>
<proteinExistence type="inferred from homology"/>
<keyword evidence="7 10" id="KW-1133">Transmembrane helix</keyword>
<evidence type="ECO:0000256" key="1">
    <source>
        <dbReference type="ARBA" id="ARBA00000966"/>
    </source>
</evidence>
<evidence type="ECO:0000256" key="8">
    <source>
        <dbReference type="ARBA" id="ARBA00023136"/>
    </source>
</evidence>
<comment type="similarity">
    <text evidence="3">Belongs to the glycosyl hydrolase 5 (cellulase A) family.</text>
</comment>
<dbReference type="InterPro" id="IPR017853">
    <property type="entry name" value="GH"/>
</dbReference>
<reference evidence="13" key="1">
    <citation type="submission" date="2020-05" db="EMBL/GenBank/DDBJ databases">
        <title>Phylogenomic resolution of chytrid fungi.</title>
        <authorList>
            <person name="Stajich J.E."/>
            <person name="Amses K."/>
            <person name="Simmons R."/>
            <person name="Seto K."/>
            <person name="Myers J."/>
            <person name="Bonds A."/>
            <person name="Quandt C.A."/>
            <person name="Barry K."/>
            <person name="Liu P."/>
            <person name="Grigoriev I."/>
            <person name="Longcore J.E."/>
            <person name="James T.Y."/>
        </authorList>
    </citation>
    <scope>NUCLEOTIDE SEQUENCE</scope>
    <source>
        <strain evidence="13">JEL0318</strain>
    </source>
</reference>
<evidence type="ECO:0000256" key="5">
    <source>
        <dbReference type="ARBA" id="ARBA00022692"/>
    </source>
</evidence>
<dbReference type="PANTHER" id="PTHR34142">
    <property type="entry name" value="ENDO-BETA-1,4-GLUCANASE A"/>
    <property type="match status" value="1"/>
</dbReference>
<name>A0AAD5X5B1_9FUNG</name>
<evidence type="ECO:0000259" key="11">
    <source>
        <dbReference type="Pfam" id="PF00003"/>
    </source>
</evidence>
<feature type="domain" description="Glycoside hydrolase family 5" evidence="12">
    <location>
        <begin position="2"/>
        <end position="172"/>
    </location>
</feature>
<dbReference type="GO" id="GO:0004930">
    <property type="term" value="F:G protein-coupled receptor activity"/>
    <property type="evidence" value="ECO:0007669"/>
    <property type="project" value="InterPro"/>
</dbReference>
<dbReference type="Gene3D" id="3.40.190.10">
    <property type="entry name" value="Periplasmic binding protein-like II"/>
    <property type="match status" value="1"/>
</dbReference>
<feature type="transmembrane region" description="Helical" evidence="10">
    <location>
        <begin position="853"/>
        <end position="873"/>
    </location>
</feature>
<keyword evidence="8 10" id="KW-0472">Membrane</keyword>
<comment type="caution">
    <text evidence="13">The sequence shown here is derived from an EMBL/GenBank/DDBJ whole genome shotgun (WGS) entry which is preliminary data.</text>
</comment>
<comment type="catalytic activity">
    <reaction evidence="1">
        <text>Endohydrolysis of (1-&gt;4)-beta-D-glucosidic linkages in cellulose, lichenin and cereal beta-D-glucans.</text>
        <dbReference type="EC" id="3.2.1.4"/>
    </reaction>
</comment>
<dbReference type="InterPro" id="IPR001547">
    <property type="entry name" value="Glyco_hydro_5"/>
</dbReference>
<evidence type="ECO:0000256" key="6">
    <source>
        <dbReference type="ARBA" id="ARBA00022801"/>
    </source>
</evidence>
<dbReference type="GO" id="GO:0009251">
    <property type="term" value="P:glucan catabolic process"/>
    <property type="evidence" value="ECO:0007669"/>
    <property type="project" value="TreeGrafter"/>
</dbReference>
<evidence type="ECO:0000313" key="14">
    <source>
        <dbReference type="Proteomes" id="UP001212841"/>
    </source>
</evidence>